<feature type="transmembrane region" description="Helical" evidence="1">
    <location>
        <begin position="516"/>
        <end position="536"/>
    </location>
</feature>
<reference evidence="3" key="1">
    <citation type="submission" date="2012-02" db="EMBL/GenBank/DDBJ databases">
        <title>Genome sequencing of Giardia lamblia Genotypes A2 and B isolates (DH and GS) and comparative analysis with the genomes of Genotypes A1 and E (WB and Pig).</title>
        <authorList>
            <person name="Adam R."/>
            <person name="Dahlstrom E."/>
            <person name="Martens C."/>
            <person name="Bruno D."/>
            <person name="Barbian K."/>
            <person name="Porcella S.F."/>
            <person name="Nash T."/>
        </authorList>
    </citation>
    <scope>NUCLEOTIDE SEQUENCE</scope>
    <source>
        <strain evidence="3">DH</strain>
    </source>
</reference>
<protein>
    <submittedName>
        <fullName evidence="2">Uncharacterized protein</fullName>
    </submittedName>
</protein>
<feature type="transmembrane region" description="Helical" evidence="1">
    <location>
        <begin position="492"/>
        <end position="510"/>
    </location>
</feature>
<feature type="non-terminal residue" evidence="2">
    <location>
        <position position="1"/>
    </location>
</feature>
<feature type="transmembrane region" description="Helical" evidence="1">
    <location>
        <begin position="150"/>
        <end position="171"/>
    </location>
</feature>
<dbReference type="AlphaFoldDB" id="V6TH71"/>
<feature type="transmembrane region" description="Helical" evidence="1">
    <location>
        <begin position="200"/>
        <end position="219"/>
    </location>
</feature>
<name>V6TH71_GIAIN</name>
<comment type="caution">
    <text evidence="2">The sequence shown here is derived from an EMBL/GenBank/DDBJ whole genome shotgun (WGS) entry which is preliminary data.</text>
</comment>
<feature type="transmembrane region" description="Helical" evidence="1">
    <location>
        <begin position="70"/>
        <end position="89"/>
    </location>
</feature>
<dbReference type="Proteomes" id="UP000018320">
    <property type="component" value="Unassembled WGS sequence"/>
</dbReference>
<feature type="transmembrane region" description="Helical" evidence="1">
    <location>
        <begin position="226"/>
        <end position="246"/>
    </location>
</feature>
<feature type="transmembrane region" description="Helical" evidence="1">
    <location>
        <begin position="399"/>
        <end position="420"/>
    </location>
</feature>
<evidence type="ECO:0000256" key="1">
    <source>
        <dbReference type="SAM" id="Phobius"/>
    </source>
</evidence>
<keyword evidence="1" id="KW-0472">Membrane</keyword>
<feature type="transmembrane region" description="Helical" evidence="1">
    <location>
        <begin position="95"/>
        <end position="114"/>
    </location>
</feature>
<gene>
    <name evidence="2" type="ORF">DHA2_150258</name>
</gene>
<feature type="transmembrane region" description="Helical" evidence="1">
    <location>
        <begin position="266"/>
        <end position="288"/>
    </location>
</feature>
<evidence type="ECO:0000313" key="3">
    <source>
        <dbReference type="Proteomes" id="UP000018320"/>
    </source>
</evidence>
<proteinExistence type="predicted"/>
<keyword evidence="1" id="KW-1133">Transmembrane helix</keyword>
<dbReference type="EMBL" id="AHGT01000017">
    <property type="protein sequence ID" value="ESU38121.1"/>
    <property type="molecule type" value="Genomic_DNA"/>
</dbReference>
<keyword evidence="1" id="KW-0812">Transmembrane</keyword>
<reference evidence="2 3" key="2">
    <citation type="journal article" date="2013" name="Genome Biol. Evol.">
        <title>Genome sequencing of Giardia lamblia genotypes A2 and B isolates (DH and GS) and comparative analysis with the genomes of genotypes A1 and E (WB and Pig).</title>
        <authorList>
            <person name="Adam R.D."/>
            <person name="Dahlstrom E.W."/>
            <person name="Martens C.A."/>
            <person name="Bruno D.P."/>
            <person name="Barbian K.D."/>
            <person name="Ricklefs S.M."/>
            <person name="Hernandez M.M."/>
            <person name="Narla N.P."/>
            <person name="Patel R.B."/>
            <person name="Porcella S.F."/>
            <person name="Nash T.E."/>
        </authorList>
    </citation>
    <scope>NUCLEOTIDE SEQUENCE [LARGE SCALE GENOMIC DNA]</scope>
    <source>
        <strain evidence="2 3">DH</strain>
    </source>
</reference>
<evidence type="ECO:0000313" key="2">
    <source>
        <dbReference type="EMBL" id="ESU38121.1"/>
    </source>
</evidence>
<feature type="transmembrane region" description="Helical" evidence="1">
    <location>
        <begin position="454"/>
        <end position="480"/>
    </location>
</feature>
<dbReference type="VEuPathDB" id="GiardiaDB:GL50803_0014027"/>
<accession>V6TH71</accession>
<organism evidence="2 3">
    <name type="scientific">Giardia intestinalis</name>
    <name type="common">Giardia lamblia</name>
    <dbReference type="NCBI Taxonomy" id="5741"/>
    <lineage>
        <taxon>Eukaryota</taxon>
        <taxon>Metamonada</taxon>
        <taxon>Diplomonadida</taxon>
        <taxon>Hexamitidae</taxon>
        <taxon>Giardiinae</taxon>
        <taxon>Giardia</taxon>
    </lineage>
</organism>
<dbReference type="VEuPathDB" id="GiardiaDB:DHA2_150258"/>
<dbReference type="VEuPathDB" id="GiardiaDB:GL50581_473"/>
<sequence length="568" mass="65039">VLMKNKQKSYTDLPNKEVHLEQTFRRGFRDRTTGATSPLLKCPKAESASLPGGGLSCNYLYMIMWPMWKAYLYIFLARLFYNGTLYVFLVLQFLISIHFCGFNGTLAFCNFIAFRELILNISSNTATRVFSCAAQVHQLTNDFTFVRGLLVLYFLVYICYSVLIVLIVALLRQVFGDVLNVFPAIIKRFPQYDPELLKNYLSVMSLPLQGLGLGICTFISTENRYFLPGIIAFSSVLCSLFFQLLFLLSRTNIITHIQGFPSNVVLLLEGIPQIIFGIASVVAIVYVISVGRAPQLRKYNIFLHFRYIHRVDFSMIAKMARNMVALTLQHSIQPLLLLSIQYRVARTSNPFEYYCMQMLCVVMYYLLTRCSDTMVMSSSEAYAIVRAVYEQAGIAEKSWLLKLLFLGTALASSSLVLIFFQAYREKILTLSIPLAFRMHSNLFSMYFSNYNARYATAIWTCLIHIITSIFVTYFNVNVLFEESLLYSLSMIVYKYTLLVITVCVTLQHIAGDSALPFIFLIINVLTLPLYILRSFVSYNRMARKSKQTIEKEKEKAVCTAVFYDVLKS</sequence>
<dbReference type="VEuPathDB" id="GiardiaDB:QR46_0900"/>